<evidence type="ECO:0000256" key="2">
    <source>
        <dbReference type="ARBA" id="ARBA00022801"/>
    </source>
</evidence>
<keyword evidence="2" id="KW-0378">Hydrolase</keyword>
<evidence type="ECO:0000313" key="6">
    <source>
        <dbReference type="Proteomes" id="UP001500620"/>
    </source>
</evidence>
<sequence>MLTLLLSKFGEFMRLPWFTALVSGPSMVPTLRSGDRILVWRTGFARPGDLVVATFRSRPDLLVVKRVERADGDGWWVVGDNPFGTDDSSGYGRADVIGRVTFRWWPQPMRFRRMPR</sequence>
<keyword evidence="6" id="KW-1185">Reference proteome</keyword>
<dbReference type="InterPro" id="IPR036286">
    <property type="entry name" value="LexA/Signal_pep-like_sf"/>
</dbReference>
<dbReference type="PANTHER" id="PTHR12383">
    <property type="entry name" value="PROTEASE FAMILY S26 MITOCHONDRIAL INNER MEMBRANE PROTEASE-RELATED"/>
    <property type="match status" value="1"/>
</dbReference>
<gene>
    <name evidence="5" type="ORF">GCM10022255_063050</name>
</gene>
<reference evidence="6" key="1">
    <citation type="journal article" date="2019" name="Int. J. Syst. Evol. Microbiol.">
        <title>The Global Catalogue of Microorganisms (GCM) 10K type strain sequencing project: providing services to taxonomists for standard genome sequencing and annotation.</title>
        <authorList>
            <consortium name="The Broad Institute Genomics Platform"/>
            <consortium name="The Broad Institute Genome Sequencing Center for Infectious Disease"/>
            <person name="Wu L."/>
            <person name="Ma J."/>
        </authorList>
    </citation>
    <scope>NUCLEOTIDE SEQUENCE [LARGE SCALE GENOMIC DNA]</scope>
    <source>
        <strain evidence="6">JCM 17441</strain>
    </source>
</reference>
<evidence type="ECO:0000259" key="4">
    <source>
        <dbReference type="Pfam" id="PF00717"/>
    </source>
</evidence>
<accession>A0ABP8DGV7</accession>
<proteinExistence type="predicted"/>
<comment type="caution">
    <text evidence="5">The sequence shown here is derived from an EMBL/GenBank/DDBJ whole genome shotgun (WGS) entry which is preliminary data.</text>
</comment>
<feature type="domain" description="Peptidase S24/S26A/S26B/S26C" evidence="4">
    <location>
        <begin position="18"/>
        <end position="100"/>
    </location>
</feature>
<dbReference type="SUPFAM" id="SSF51306">
    <property type="entry name" value="LexA/Signal peptidase"/>
    <property type="match status" value="1"/>
</dbReference>
<dbReference type="CDD" id="cd06462">
    <property type="entry name" value="Peptidase_S24_S26"/>
    <property type="match status" value="1"/>
</dbReference>
<dbReference type="PANTHER" id="PTHR12383:SF16">
    <property type="entry name" value="MITOCHONDRIAL INNER MEMBRANE PROTEASE SUBUNIT 1"/>
    <property type="match status" value="1"/>
</dbReference>
<organism evidence="5 6">
    <name type="scientific">Dactylosporangium darangshiense</name>
    <dbReference type="NCBI Taxonomy" id="579108"/>
    <lineage>
        <taxon>Bacteria</taxon>
        <taxon>Bacillati</taxon>
        <taxon>Actinomycetota</taxon>
        <taxon>Actinomycetes</taxon>
        <taxon>Micromonosporales</taxon>
        <taxon>Micromonosporaceae</taxon>
        <taxon>Dactylosporangium</taxon>
    </lineage>
</organism>
<name>A0ABP8DGV7_9ACTN</name>
<dbReference type="Pfam" id="PF00717">
    <property type="entry name" value="Peptidase_S24"/>
    <property type="match status" value="1"/>
</dbReference>
<dbReference type="InterPro" id="IPR015927">
    <property type="entry name" value="Peptidase_S24_S26A/B/C"/>
</dbReference>
<dbReference type="InterPro" id="IPR052064">
    <property type="entry name" value="Mito_IMP1_subunit"/>
</dbReference>
<dbReference type="EMBL" id="BAABAT010000020">
    <property type="protein sequence ID" value="GAA4255195.1"/>
    <property type="molecule type" value="Genomic_DNA"/>
</dbReference>
<keyword evidence="3" id="KW-0472">Membrane</keyword>
<dbReference type="Gene3D" id="2.10.109.10">
    <property type="entry name" value="Umud Fragment, subunit A"/>
    <property type="match status" value="1"/>
</dbReference>
<evidence type="ECO:0000256" key="1">
    <source>
        <dbReference type="ARBA" id="ARBA00004370"/>
    </source>
</evidence>
<comment type="subcellular location">
    <subcellularLocation>
        <location evidence="1">Membrane</location>
    </subcellularLocation>
</comment>
<evidence type="ECO:0000256" key="3">
    <source>
        <dbReference type="ARBA" id="ARBA00023136"/>
    </source>
</evidence>
<dbReference type="Proteomes" id="UP001500620">
    <property type="component" value="Unassembled WGS sequence"/>
</dbReference>
<protein>
    <recommendedName>
        <fullName evidence="4">Peptidase S24/S26A/S26B/S26C domain-containing protein</fullName>
    </recommendedName>
</protein>
<evidence type="ECO:0000313" key="5">
    <source>
        <dbReference type="EMBL" id="GAA4255195.1"/>
    </source>
</evidence>